<protein>
    <submittedName>
        <fullName evidence="1">Uncharacterized protein</fullName>
    </submittedName>
</protein>
<name>A0AAP0NC30_LIQFO</name>
<dbReference type="EMBL" id="JBBPBK010000015">
    <property type="protein sequence ID" value="KAK9268539.1"/>
    <property type="molecule type" value="Genomic_DNA"/>
</dbReference>
<keyword evidence="2" id="KW-1185">Reference proteome</keyword>
<dbReference type="Proteomes" id="UP001415857">
    <property type="component" value="Unassembled WGS sequence"/>
</dbReference>
<accession>A0AAP0NC30</accession>
<evidence type="ECO:0000313" key="2">
    <source>
        <dbReference type="Proteomes" id="UP001415857"/>
    </source>
</evidence>
<organism evidence="1 2">
    <name type="scientific">Liquidambar formosana</name>
    <name type="common">Formosan gum</name>
    <dbReference type="NCBI Taxonomy" id="63359"/>
    <lineage>
        <taxon>Eukaryota</taxon>
        <taxon>Viridiplantae</taxon>
        <taxon>Streptophyta</taxon>
        <taxon>Embryophyta</taxon>
        <taxon>Tracheophyta</taxon>
        <taxon>Spermatophyta</taxon>
        <taxon>Magnoliopsida</taxon>
        <taxon>eudicotyledons</taxon>
        <taxon>Gunneridae</taxon>
        <taxon>Pentapetalae</taxon>
        <taxon>Saxifragales</taxon>
        <taxon>Altingiaceae</taxon>
        <taxon>Liquidambar</taxon>
    </lineage>
</organism>
<dbReference type="AlphaFoldDB" id="A0AAP0NC30"/>
<evidence type="ECO:0000313" key="1">
    <source>
        <dbReference type="EMBL" id="KAK9268539.1"/>
    </source>
</evidence>
<reference evidence="1 2" key="1">
    <citation type="journal article" date="2024" name="Plant J.">
        <title>Genome sequences and population genomics reveal climatic adaptation and genomic divergence between two closely related sweetgum species.</title>
        <authorList>
            <person name="Xu W.Q."/>
            <person name="Ren C.Q."/>
            <person name="Zhang X.Y."/>
            <person name="Comes H.P."/>
            <person name="Liu X.H."/>
            <person name="Li Y.G."/>
            <person name="Kettle C.J."/>
            <person name="Jalonen R."/>
            <person name="Gaisberger H."/>
            <person name="Ma Y.Z."/>
            <person name="Qiu Y.X."/>
        </authorList>
    </citation>
    <scope>NUCLEOTIDE SEQUENCE [LARGE SCALE GENOMIC DNA]</scope>
    <source>
        <strain evidence="1">Hangzhou</strain>
    </source>
</reference>
<sequence length="297" mass="31752">MLILGGTHQHGGKCCKSSIIHKHGCSTGSCHSSHNHQHQHCSSHNIAQTMCEPQQRSSLMCASKCQSGPFSSSSCENKKCRESADKADGCVGGDVCHKAKHCEHGSCCIISSTHDQESCNANDHGCSGPFISSSCGNDKCIMNSVEKQGGCELHKVKHSAHGQCNAVSHDLGLHSSSRQGQQMTNSGHCHVVHCAKDHISKEDTGNIVETTCDFQPEIREVCCESKKLSTNSSASLDATIDNARSCGHVESRAMDACMSLEKREFGGCCKSFRTECCAKHGHFGVAFGGSLSEIIIE</sequence>
<proteinExistence type="predicted"/>
<gene>
    <name evidence="1" type="ORF">L1049_000293</name>
</gene>
<comment type="caution">
    <text evidence="1">The sequence shown here is derived from an EMBL/GenBank/DDBJ whole genome shotgun (WGS) entry which is preliminary data.</text>
</comment>